<gene>
    <name evidence="1" type="ORF">V6N11_002381</name>
</gene>
<proteinExistence type="predicted"/>
<dbReference type="Proteomes" id="UP001396334">
    <property type="component" value="Unassembled WGS sequence"/>
</dbReference>
<sequence length="205" mass="23234">MDLQQWLTMNLTNPSRFVRKSQDWNLLFGAIVWNLWLYQNSIVFDNPLEDSRSVLIRSQNLQRVMQAAKEARSRGVSDEGTADFATWKLPPEGWFKVNTDGARNSSNGMACCGSVIRDDEGRWSVDAVLAVNKCRKGFTRMSILNQVLDLIDKAWEVQVCRIPRRINRAADGMAKVARFDSLECDGFEVPPPVIVDLLRLDALDA</sequence>
<organism evidence="1 2">
    <name type="scientific">Hibiscus sabdariffa</name>
    <name type="common">roselle</name>
    <dbReference type="NCBI Taxonomy" id="183260"/>
    <lineage>
        <taxon>Eukaryota</taxon>
        <taxon>Viridiplantae</taxon>
        <taxon>Streptophyta</taxon>
        <taxon>Embryophyta</taxon>
        <taxon>Tracheophyta</taxon>
        <taxon>Spermatophyta</taxon>
        <taxon>Magnoliopsida</taxon>
        <taxon>eudicotyledons</taxon>
        <taxon>Gunneridae</taxon>
        <taxon>Pentapetalae</taxon>
        <taxon>rosids</taxon>
        <taxon>malvids</taxon>
        <taxon>Malvales</taxon>
        <taxon>Malvaceae</taxon>
        <taxon>Malvoideae</taxon>
        <taxon>Hibiscus</taxon>
    </lineage>
</organism>
<protein>
    <recommendedName>
        <fullName evidence="3">RNase H type-1 domain-containing protein</fullName>
    </recommendedName>
</protein>
<evidence type="ECO:0008006" key="3">
    <source>
        <dbReference type="Google" id="ProtNLM"/>
    </source>
</evidence>
<reference evidence="1 2" key="1">
    <citation type="journal article" date="2024" name="G3 (Bethesda)">
        <title>Genome assembly of Hibiscus sabdariffa L. provides insights into metabolisms of medicinal natural products.</title>
        <authorList>
            <person name="Kim T."/>
        </authorList>
    </citation>
    <scope>NUCLEOTIDE SEQUENCE [LARGE SCALE GENOMIC DNA]</scope>
    <source>
        <strain evidence="1">TK-2024</strain>
        <tissue evidence="1">Old leaves</tissue>
    </source>
</reference>
<dbReference type="SUPFAM" id="SSF53098">
    <property type="entry name" value="Ribonuclease H-like"/>
    <property type="match status" value="1"/>
</dbReference>
<dbReference type="InterPro" id="IPR012337">
    <property type="entry name" value="RNaseH-like_sf"/>
</dbReference>
<dbReference type="PANTHER" id="PTHR47723:SF13">
    <property type="entry name" value="PUTATIVE-RELATED"/>
    <property type="match status" value="1"/>
</dbReference>
<name>A0ABR2SAT6_9ROSI</name>
<comment type="caution">
    <text evidence="1">The sequence shown here is derived from an EMBL/GenBank/DDBJ whole genome shotgun (WGS) entry which is preliminary data.</text>
</comment>
<keyword evidence="2" id="KW-1185">Reference proteome</keyword>
<dbReference type="PANTHER" id="PTHR47723">
    <property type="entry name" value="OS05G0353850 PROTEIN"/>
    <property type="match status" value="1"/>
</dbReference>
<dbReference type="EMBL" id="JBBPBN010000015">
    <property type="protein sequence ID" value="KAK9022086.1"/>
    <property type="molecule type" value="Genomic_DNA"/>
</dbReference>
<dbReference type="InterPro" id="IPR053151">
    <property type="entry name" value="RNase_H-like"/>
</dbReference>
<evidence type="ECO:0000313" key="1">
    <source>
        <dbReference type="EMBL" id="KAK9022086.1"/>
    </source>
</evidence>
<accession>A0ABR2SAT6</accession>
<evidence type="ECO:0000313" key="2">
    <source>
        <dbReference type="Proteomes" id="UP001396334"/>
    </source>
</evidence>